<dbReference type="Pfam" id="PF25608">
    <property type="entry name" value="NAL1_N"/>
    <property type="match status" value="1"/>
</dbReference>
<dbReference type="PANTHER" id="PTHR31521:SF2">
    <property type="entry name" value="EXPRESSED PROTEIN"/>
    <property type="match status" value="1"/>
</dbReference>
<dbReference type="InterPro" id="IPR057904">
    <property type="entry name" value="Nal1_C"/>
</dbReference>
<proteinExistence type="predicted"/>
<feature type="domain" description="Nal1 N-terminal" evidence="1">
    <location>
        <begin position="93"/>
        <end position="172"/>
    </location>
</feature>
<dbReference type="PANTHER" id="PTHR31521">
    <property type="entry name" value="EXPRESSED PROTEIN"/>
    <property type="match status" value="1"/>
</dbReference>
<evidence type="ECO:0008006" key="5">
    <source>
        <dbReference type="Google" id="ProtNLM"/>
    </source>
</evidence>
<dbReference type="InterPro" id="IPR057905">
    <property type="entry name" value="Nal1_N"/>
</dbReference>
<dbReference type="InterPro" id="IPR009003">
    <property type="entry name" value="Peptidase_S1_PA"/>
</dbReference>
<evidence type="ECO:0000259" key="2">
    <source>
        <dbReference type="Pfam" id="PF25819"/>
    </source>
</evidence>
<organism evidence="3 4">
    <name type="scientific">Papaver atlanticum</name>
    <dbReference type="NCBI Taxonomy" id="357466"/>
    <lineage>
        <taxon>Eukaryota</taxon>
        <taxon>Viridiplantae</taxon>
        <taxon>Streptophyta</taxon>
        <taxon>Embryophyta</taxon>
        <taxon>Tracheophyta</taxon>
        <taxon>Spermatophyta</taxon>
        <taxon>Magnoliopsida</taxon>
        <taxon>Ranunculales</taxon>
        <taxon>Papaveraceae</taxon>
        <taxon>Papaveroideae</taxon>
        <taxon>Papaver</taxon>
    </lineage>
</organism>
<dbReference type="Pfam" id="PF25819">
    <property type="entry name" value="Nal1_C"/>
    <property type="match status" value="1"/>
</dbReference>
<dbReference type="AlphaFoldDB" id="A0AAD4XB54"/>
<dbReference type="EMBL" id="JAJJMB010012717">
    <property type="protein sequence ID" value="KAI3873934.1"/>
    <property type="molecule type" value="Genomic_DNA"/>
</dbReference>
<reference evidence="3" key="1">
    <citation type="submission" date="2022-04" db="EMBL/GenBank/DDBJ databases">
        <title>A functionally conserved STORR gene fusion in Papaver species that diverged 16.8 million years ago.</title>
        <authorList>
            <person name="Catania T."/>
        </authorList>
    </citation>
    <scope>NUCLEOTIDE SEQUENCE</scope>
    <source>
        <strain evidence="3">S-188037</strain>
    </source>
</reference>
<protein>
    <recommendedName>
        <fullName evidence="5">Trypsin family protein</fullName>
    </recommendedName>
</protein>
<gene>
    <name evidence="3" type="ORF">MKW98_001583</name>
</gene>
<dbReference type="Proteomes" id="UP001202328">
    <property type="component" value="Unassembled WGS sequence"/>
</dbReference>
<accession>A0AAD4XB54</accession>
<keyword evidence="4" id="KW-1185">Reference proteome</keyword>
<comment type="caution">
    <text evidence="3">The sequence shown here is derived from an EMBL/GenBank/DDBJ whole genome shotgun (WGS) entry which is preliminary data.</text>
</comment>
<dbReference type="InterPro" id="IPR057906">
    <property type="entry name" value="Nal1"/>
</dbReference>
<dbReference type="SUPFAM" id="SSF50494">
    <property type="entry name" value="Trypsin-like serine proteases"/>
    <property type="match status" value="1"/>
</dbReference>
<name>A0AAD4XB54_9MAGN</name>
<feature type="domain" description="Nal1 C-terminal" evidence="2">
    <location>
        <begin position="185"/>
        <end position="452"/>
    </location>
</feature>
<sequence length="566" mass="61833">MDDNAGKSRSYQLRGARHSGFTLSEESSLDMQLNLSHLNLPSACKRSGSNAAYFSWPNSSRMNGAAEDRANYFENLQKRVLLPETHGRLPSGKRATSLIELMTILAFYSLMLRRESLGTAIGLRIRKGALTDIPAILVFVGRKVHKQWLDHIQCFPSSLEGPGGVWCDVDVVELSFFGAPAQTPKEEVYSELVDSLRGGEPCIGSGSQVASQESFGTLGAIVRSRTGNRGVGFLTNMHVAVHLDYPNQKMFHPLPPSLGPGVYLGAVERATSFIRDDLWYGTFVGTNPETFVQADGAFVAFADSLDISNVTTTVKGVGEIGDAKIIDLQSPINSLIGKQVVKVGRSSGLTTGTIIAYAHEYDDKKGMCFFTDFLVVGDNQQSFHLEGDSGSLILLTGEKDEKPRPIGIIWGGTGSHGQMKLKVGQPPQNWTSGVDLGRLLNLLELDLITTSEELQEAVQEQRSALAAFADSMGGKSAFAEGTLPRLPLGFDLEQFPTEDCTCLEVNRFLVHNELHIEDVVETTPANIEEHQFIHNLINVPLHKKQTQDSTPESCFGLYLGDRETLE</sequence>
<evidence type="ECO:0000313" key="4">
    <source>
        <dbReference type="Proteomes" id="UP001202328"/>
    </source>
</evidence>
<evidence type="ECO:0000259" key="1">
    <source>
        <dbReference type="Pfam" id="PF25608"/>
    </source>
</evidence>
<evidence type="ECO:0000313" key="3">
    <source>
        <dbReference type="EMBL" id="KAI3873934.1"/>
    </source>
</evidence>